<accession>A0ABV4UIU9</accession>
<evidence type="ECO:0000256" key="1">
    <source>
        <dbReference type="ARBA" id="ARBA00006484"/>
    </source>
</evidence>
<name>A0ABV4UIU9_9MICC</name>
<proteinExistence type="inferred from homology"/>
<dbReference type="InterPro" id="IPR036291">
    <property type="entry name" value="NAD(P)-bd_dom_sf"/>
</dbReference>
<dbReference type="CDD" id="cd05233">
    <property type="entry name" value="SDR_c"/>
    <property type="match status" value="1"/>
</dbReference>
<dbReference type="PANTHER" id="PTHR48107:SF7">
    <property type="entry name" value="RE15974P"/>
    <property type="match status" value="1"/>
</dbReference>
<sequence>MNDATTDTTRAPAAGPGHRPVALVTGVGRSVGLGAAIARALAASGWDLALASWGAYDARMAWGESPADGPALAEELEATGARVVLAQEDLRDPAAPERLFAAAAELGPVSALVLSHCESVDSSLVDTEIESFDRHFDVNARASWLLVRAFAAQFPTQLHGSGRIVALTSDHTVGNLPYGASKGALDRIVLAAARELGALGVSSNVVNPGPVDTGWMDDATRAALAARQPGGRLGTPADVAGVVSFLLSPPGGWVNGQLLHADGGFSA</sequence>
<dbReference type="SUPFAM" id="SSF51735">
    <property type="entry name" value="NAD(P)-binding Rossmann-fold domains"/>
    <property type="match status" value="1"/>
</dbReference>
<gene>
    <name evidence="3" type="ORF">ACETWP_02600</name>
</gene>
<protein>
    <submittedName>
        <fullName evidence="3">SDR family oxidoreductase</fullName>
    </submittedName>
</protein>
<dbReference type="PROSITE" id="PS00061">
    <property type="entry name" value="ADH_SHORT"/>
    <property type="match status" value="1"/>
</dbReference>
<dbReference type="InterPro" id="IPR002347">
    <property type="entry name" value="SDR_fam"/>
</dbReference>
<keyword evidence="4" id="KW-1185">Reference proteome</keyword>
<dbReference type="Gene3D" id="3.40.50.720">
    <property type="entry name" value="NAD(P)-binding Rossmann-like Domain"/>
    <property type="match status" value="1"/>
</dbReference>
<dbReference type="InterPro" id="IPR020904">
    <property type="entry name" value="Sc_DH/Rdtase_CS"/>
</dbReference>
<comment type="caution">
    <text evidence="3">The sequence shown here is derived from an EMBL/GenBank/DDBJ whole genome shotgun (WGS) entry which is preliminary data.</text>
</comment>
<organism evidence="3 4">
    <name type="scientific">Arthrobacter halodurans</name>
    <dbReference type="NCBI Taxonomy" id="516699"/>
    <lineage>
        <taxon>Bacteria</taxon>
        <taxon>Bacillati</taxon>
        <taxon>Actinomycetota</taxon>
        <taxon>Actinomycetes</taxon>
        <taxon>Micrococcales</taxon>
        <taxon>Micrococcaceae</taxon>
        <taxon>Arthrobacter</taxon>
    </lineage>
</organism>
<evidence type="ECO:0000313" key="3">
    <source>
        <dbReference type="EMBL" id="MFB0833465.1"/>
    </source>
</evidence>
<evidence type="ECO:0000256" key="2">
    <source>
        <dbReference type="ARBA" id="ARBA00023002"/>
    </source>
</evidence>
<dbReference type="EMBL" id="JBHDLJ010000002">
    <property type="protein sequence ID" value="MFB0833465.1"/>
    <property type="molecule type" value="Genomic_DNA"/>
</dbReference>
<dbReference type="RefSeq" id="WP_373970637.1">
    <property type="nucleotide sequence ID" value="NZ_JBHDLJ010000002.1"/>
</dbReference>
<comment type="similarity">
    <text evidence="1">Belongs to the short-chain dehydrogenases/reductases (SDR) family.</text>
</comment>
<dbReference type="Proteomes" id="UP001575652">
    <property type="component" value="Unassembled WGS sequence"/>
</dbReference>
<keyword evidence="2" id="KW-0560">Oxidoreductase</keyword>
<evidence type="ECO:0000313" key="4">
    <source>
        <dbReference type="Proteomes" id="UP001575652"/>
    </source>
</evidence>
<dbReference type="Pfam" id="PF13561">
    <property type="entry name" value="adh_short_C2"/>
    <property type="match status" value="1"/>
</dbReference>
<dbReference type="PANTHER" id="PTHR48107">
    <property type="entry name" value="NADPH-DEPENDENT ALDEHYDE REDUCTASE-LIKE PROTEIN, CHLOROPLASTIC-RELATED"/>
    <property type="match status" value="1"/>
</dbReference>
<dbReference type="PRINTS" id="PR00081">
    <property type="entry name" value="GDHRDH"/>
</dbReference>
<reference evidence="3 4" key="1">
    <citation type="submission" date="2024-09" db="EMBL/GenBank/DDBJ databases">
        <authorList>
            <person name="Salinas-Garcia M.A."/>
            <person name="Prieme A."/>
        </authorList>
    </citation>
    <scope>NUCLEOTIDE SEQUENCE [LARGE SCALE GENOMIC DNA]</scope>
    <source>
        <strain evidence="3 4">DSM 21081</strain>
    </source>
</reference>